<gene>
    <name evidence="4" type="ORF">E1288_07315</name>
</gene>
<reference evidence="4 5" key="1">
    <citation type="submission" date="2019-03" db="EMBL/GenBank/DDBJ databases">
        <title>Draft genome sequences of novel Actinobacteria.</title>
        <authorList>
            <person name="Sahin N."/>
            <person name="Ay H."/>
            <person name="Saygin H."/>
        </authorList>
    </citation>
    <scope>NUCLEOTIDE SEQUENCE [LARGE SCALE GENOMIC DNA]</scope>
    <source>
        <strain evidence="4 5">7K502</strain>
    </source>
</reference>
<dbReference type="EMBL" id="SMKW01000006">
    <property type="protein sequence ID" value="TDD54389.1"/>
    <property type="molecule type" value="Genomic_DNA"/>
</dbReference>
<feature type="region of interest" description="Disordered" evidence="1">
    <location>
        <begin position="1"/>
        <end position="26"/>
    </location>
</feature>
<evidence type="ECO:0000259" key="3">
    <source>
        <dbReference type="Pfam" id="PF03703"/>
    </source>
</evidence>
<dbReference type="InterPro" id="IPR005182">
    <property type="entry name" value="YdbS-like_PH"/>
</dbReference>
<dbReference type="AlphaFoldDB" id="A0A4R4ZB59"/>
<keyword evidence="5" id="KW-1185">Reference proteome</keyword>
<sequence>MATARRNREGPTVAARTNTNSAGLRLRPPRNRVERRAIGWWATQALVLVAPLLIALAVTAVFIPPARFWLLLSLVVVAVLGVPYVLVMPQWRYRVHRWETTEDAVYTAEGWLSQEWRIAPMSRIQTVDTVRGPLQQLFKLSSVTVTTASAAGPLTIAGLDRDVAASLVEHLTATTQATPGDAT</sequence>
<dbReference type="PANTHER" id="PTHR34473">
    <property type="entry name" value="UPF0699 TRANSMEMBRANE PROTEIN YDBS"/>
    <property type="match status" value="1"/>
</dbReference>
<feature type="transmembrane region" description="Helical" evidence="2">
    <location>
        <begin position="68"/>
        <end position="87"/>
    </location>
</feature>
<name>A0A4R4ZB59_9PSEU</name>
<comment type="caution">
    <text evidence="4">The sequence shown here is derived from an EMBL/GenBank/DDBJ whole genome shotgun (WGS) entry which is preliminary data.</text>
</comment>
<protein>
    <submittedName>
        <fullName evidence="4">PH domain-containing protein</fullName>
    </submittedName>
</protein>
<evidence type="ECO:0000256" key="1">
    <source>
        <dbReference type="SAM" id="MobiDB-lite"/>
    </source>
</evidence>
<feature type="transmembrane region" description="Helical" evidence="2">
    <location>
        <begin position="37"/>
        <end position="62"/>
    </location>
</feature>
<organism evidence="4 5">
    <name type="scientific">Saccharopolyspora elongata</name>
    <dbReference type="NCBI Taxonomy" id="2530387"/>
    <lineage>
        <taxon>Bacteria</taxon>
        <taxon>Bacillati</taxon>
        <taxon>Actinomycetota</taxon>
        <taxon>Actinomycetes</taxon>
        <taxon>Pseudonocardiales</taxon>
        <taxon>Pseudonocardiaceae</taxon>
        <taxon>Saccharopolyspora</taxon>
    </lineage>
</organism>
<proteinExistence type="predicted"/>
<keyword evidence="2" id="KW-0812">Transmembrane</keyword>
<dbReference type="Proteomes" id="UP000294947">
    <property type="component" value="Unassembled WGS sequence"/>
</dbReference>
<evidence type="ECO:0000256" key="2">
    <source>
        <dbReference type="SAM" id="Phobius"/>
    </source>
</evidence>
<dbReference type="Pfam" id="PF03703">
    <property type="entry name" value="bPH_2"/>
    <property type="match status" value="1"/>
</dbReference>
<dbReference type="PANTHER" id="PTHR34473:SF3">
    <property type="entry name" value="TRANSMEMBRANE PROTEIN-RELATED"/>
    <property type="match status" value="1"/>
</dbReference>
<accession>A0A4R4ZB59</accession>
<evidence type="ECO:0000313" key="5">
    <source>
        <dbReference type="Proteomes" id="UP000294947"/>
    </source>
</evidence>
<evidence type="ECO:0000313" key="4">
    <source>
        <dbReference type="EMBL" id="TDD54389.1"/>
    </source>
</evidence>
<feature type="domain" description="YdbS-like PH" evidence="3">
    <location>
        <begin position="93"/>
        <end position="171"/>
    </location>
</feature>
<dbReference type="OrthoDB" id="3730669at2"/>
<keyword evidence="2" id="KW-1133">Transmembrane helix</keyword>
<keyword evidence="2" id="KW-0472">Membrane</keyword>